<organism evidence="1 2">
    <name type="scientific">Octopus vulgaris</name>
    <name type="common">Common octopus</name>
    <dbReference type="NCBI Taxonomy" id="6645"/>
    <lineage>
        <taxon>Eukaryota</taxon>
        <taxon>Metazoa</taxon>
        <taxon>Spiralia</taxon>
        <taxon>Lophotrochozoa</taxon>
        <taxon>Mollusca</taxon>
        <taxon>Cephalopoda</taxon>
        <taxon>Coleoidea</taxon>
        <taxon>Octopodiformes</taxon>
        <taxon>Octopoda</taxon>
        <taxon>Incirrata</taxon>
        <taxon>Octopodidae</taxon>
        <taxon>Octopus</taxon>
    </lineage>
</organism>
<reference evidence="1" key="1">
    <citation type="submission" date="2023-08" db="EMBL/GenBank/DDBJ databases">
        <authorList>
            <person name="Alioto T."/>
            <person name="Alioto T."/>
            <person name="Gomez Garrido J."/>
        </authorList>
    </citation>
    <scope>NUCLEOTIDE SEQUENCE</scope>
</reference>
<evidence type="ECO:0000313" key="1">
    <source>
        <dbReference type="EMBL" id="CAI9731176.1"/>
    </source>
</evidence>
<sequence length="79" mass="9045">MPQHRTFVCGIQAVGVVEKAIITKSAKKHIGSVSITMISPVISRLCNRRREERHLQFISRRCFVIDIAYHSIFMKVSDC</sequence>
<evidence type="ECO:0000313" key="2">
    <source>
        <dbReference type="Proteomes" id="UP001162480"/>
    </source>
</evidence>
<proteinExistence type="predicted"/>
<dbReference type="AlphaFoldDB" id="A0AA36BB47"/>
<gene>
    <name evidence="1" type="ORF">OCTVUL_1B025229</name>
</gene>
<dbReference type="EMBL" id="OX597825">
    <property type="protein sequence ID" value="CAI9731176.1"/>
    <property type="molecule type" value="Genomic_DNA"/>
</dbReference>
<name>A0AA36BB47_OCTVU</name>
<protein>
    <submittedName>
        <fullName evidence="1">Uncharacterized protein</fullName>
    </submittedName>
</protein>
<accession>A0AA36BB47</accession>
<dbReference type="Proteomes" id="UP001162480">
    <property type="component" value="Chromosome 12"/>
</dbReference>
<keyword evidence="2" id="KW-1185">Reference proteome</keyword>